<feature type="compositionally biased region" description="Basic and acidic residues" evidence="1">
    <location>
        <begin position="73"/>
        <end position="82"/>
    </location>
</feature>
<evidence type="ECO:0000313" key="2">
    <source>
        <dbReference type="EMBL" id="KUP98667.1"/>
    </source>
</evidence>
<evidence type="ECO:0000256" key="1">
    <source>
        <dbReference type="SAM" id="MobiDB-lite"/>
    </source>
</evidence>
<name>A0A147KN37_THECS</name>
<comment type="caution">
    <text evidence="2">The sequence shown here is derived from an EMBL/GenBank/DDBJ whole genome shotgun (WGS) entry which is preliminary data.</text>
</comment>
<sequence>MVMADYTLTADQVALLADGRTHLDTLAQHHGDERFLLLTHCGAPGLYQQQTEDRWIYAAPGLLGHNDNTNDNPKGDAGEEAP</sequence>
<reference evidence="3" key="1">
    <citation type="journal article" date="2017" name="Acta Aliment.">
        <title>Plant polysaccharide degrading enzyme system of Thermpbifida cellulosilytica TB100 revealed by de novo genome project data.</title>
        <authorList>
            <person name="Toth A."/>
            <person name="Baka E."/>
            <person name="Luzics S."/>
            <person name="Bata-Vidacs I."/>
            <person name="Nagy I."/>
            <person name="Balint B."/>
            <person name="Herceg R."/>
            <person name="Olasz F."/>
            <person name="Wilk T."/>
            <person name="Nagy T."/>
            <person name="Kriszt B."/>
            <person name="Nagy I."/>
            <person name="Kukolya J."/>
        </authorList>
    </citation>
    <scope>NUCLEOTIDE SEQUENCE [LARGE SCALE GENOMIC DNA]</scope>
    <source>
        <strain evidence="3">TB100</strain>
    </source>
</reference>
<keyword evidence="3" id="KW-1185">Reference proteome</keyword>
<organism evidence="2 3">
    <name type="scientific">Thermobifida cellulosilytica TB100</name>
    <dbReference type="NCBI Taxonomy" id="665004"/>
    <lineage>
        <taxon>Bacteria</taxon>
        <taxon>Bacillati</taxon>
        <taxon>Actinomycetota</taxon>
        <taxon>Actinomycetes</taxon>
        <taxon>Streptosporangiales</taxon>
        <taxon>Nocardiopsidaceae</taxon>
        <taxon>Thermobifida</taxon>
    </lineage>
</organism>
<dbReference type="PATRIC" id="fig|665004.4.peg.2545"/>
<accession>A0A147KN37</accession>
<dbReference type="EMBL" id="LGEM01000001">
    <property type="protein sequence ID" value="KUP98667.1"/>
    <property type="molecule type" value="Genomic_DNA"/>
</dbReference>
<gene>
    <name evidence="2" type="ORF">AC529_00010</name>
</gene>
<protein>
    <submittedName>
        <fullName evidence="2">Uncharacterized protein</fullName>
    </submittedName>
</protein>
<feature type="region of interest" description="Disordered" evidence="1">
    <location>
        <begin position="61"/>
        <end position="82"/>
    </location>
</feature>
<proteinExistence type="predicted"/>
<evidence type="ECO:0000313" key="3">
    <source>
        <dbReference type="Proteomes" id="UP000074382"/>
    </source>
</evidence>
<dbReference type="AlphaFoldDB" id="A0A147KN37"/>
<dbReference type="Proteomes" id="UP000074382">
    <property type="component" value="Unassembled WGS sequence"/>
</dbReference>